<feature type="transmembrane region" description="Helical" evidence="2">
    <location>
        <begin position="42"/>
        <end position="61"/>
    </location>
</feature>
<dbReference type="EMBL" id="JAAWWB010000016">
    <property type="protein sequence ID" value="KAG6763828.1"/>
    <property type="molecule type" value="Genomic_DNA"/>
</dbReference>
<keyword evidence="2" id="KW-1133">Transmembrane helix</keyword>
<dbReference type="Proteomes" id="UP000886885">
    <property type="component" value="Chromosome 8D"/>
</dbReference>
<keyword evidence="4" id="KW-1185">Reference proteome</keyword>
<dbReference type="InterPro" id="IPR009798">
    <property type="entry name" value="Wun1-like"/>
</dbReference>
<gene>
    <name evidence="3" type="ORF">POTOM_031271</name>
</gene>
<accession>A0A8X7Z3T5</accession>
<dbReference type="OrthoDB" id="667779at2759"/>
<dbReference type="Pfam" id="PF07107">
    <property type="entry name" value="WI12"/>
    <property type="match status" value="1"/>
</dbReference>
<dbReference type="Pfam" id="PF04749">
    <property type="entry name" value="PLAC8"/>
    <property type="match status" value="1"/>
</dbReference>
<evidence type="ECO:0000313" key="3">
    <source>
        <dbReference type="EMBL" id="KAG6763828.1"/>
    </source>
</evidence>
<organism evidence="3 4">
    <name type="scientific">Populus tomentosa</name>
    <name type="common">Chinese white poplar</name>
    <dbReference type="NCBI Taxonomy" id="118781"/>
    <lineage>
        <taxon>Eukaryota</taxon>
        <taxon>Viridiplantae</taxon>
        <taxon>Streptophyta</taxon>
        <taxon>Embryophyta</taxon>
        <taxon>Tracheophyta</taxon>
        <taxon>Spermatophyta</taxon>
        <taxon>Magnoliopsida</taxon>
        <taxon>eudicotyledons</taxon>
        <taxon>Gunneridae</taxon>
        <taxon>Pentapetalae</taxon>
        <taxon>rosids</taxon>
        <taxon>fabids</taxon>
        <taxon>Malpighiales</taxon>
        <taxon>Salicaceae</taxon>
        <taxon>Saliceae</taxon>
        <taxon>Populus</taxon>
    </lineage>
</organism>
<reference evidence="3" key="1">
    <citation type="journal article" date="2020" name="bioRxiv">
        <title>Hybrid origin of Populus tomentosa Carr. identified through genome sequencing and phylogenomic analysis.</title>
        <authorList>
            <person name="An X."/>
            <person name="Gao K."/>
            <person name="Chen Z."/>
            <person name="Li J."/>
            <person name="Yang X."/>
            <person name="Yang X."/>
            <person name="Zhou J."/>
            <person name="Guo T."/>
            <person name="Zhao T."/>
            <person name="Huang S."/>
            <person name="Miao D."/>
            <person name="Khan W.U."/>
            <person name="Rao P."/>
            <person name="Ye M."/>
            <person name="Lei B."/>
            <person name="Liao W."/>
            <person name="Wang J."/>
            <person name="Ji L."/>
            <person name="Li Y."/>
            <person name="Guo B."/>
            <person name="Mustafa N.S."/>
            <person name="Li S."/>
            <person name="Yun Q."/>
            <person name="Keller S.R."/>
            <person name="Mao J."/>
            <person name="Zhang R."/>
            <person name="Strauss S.H."/>
        </authorList>
    </citation>
    <scope>NUCLEOTIDE SEQUENCE</scope>
    <source>
        <strain evidence="3">GM15</strain>
        <tissue evidence="3">Leaf</tissue>
    </source>
</reference>
<dbReference type="GO" id="GO:0051762">
    <property type="term" value="P:sesquiterpene biosynthetic process"/>
    <property type="evidence" value="ECO:0007669"/>
    <property type="project" value="TreeGrafter"/>
</dbReference>
<feature type="region of interest" description="Disordered" evidence="1">
    <location>
        <begin position="393"/>
        <end position="416"/>
    </location>
</feature>
<proteinExistence type="predicted"/>
<keyword evidence="2" id="KW-0472">Membrane</keyword>
<evidence type="ECO:0000256" key="1">
    <source>
        <dbReference type="SAM" id="MobiDB-lite"/>
    </source>
</evidence>
<evidence type="ECO:0000313" key="4">
    <source>
        <dbReference type="Proteomes" id="UP000886885"/>
    </source>
</evidence>
<comment type="caution">
    <text evidence="3">The sequence shown here is derived from an EMBL/GenBank/DDBJ whole genome shotgun (WGS) entry which is preliminary data.</text>
</comment>
<feature type="transmembrane region" description="Helical" evidence="2">
    <location>
        <begin position="9"/>
        <end position="30"/>
    </location>
</feature>
<keyword evidence="2" id="KW-0812">Transmembrane</keyword>
<evidence type="ECO:0000256" key="2">
    <source>
        <dbReference type="SAM" id="Phobius"/>
    </source>
</evidence>
<dbReference type="AlphaFoldDB" id="A0A8X7Z3T5"/>
<dbReference type="PANTHER" id="PTHR31045:SF30">
    <property type="entry name" value="PLAC8 FAMILY PROTEIN"/>
    <property type="match status" value="1"/>
</dbReference>
<evidence type="ECO:0008006" key="5">
    <source>
        <dbReference type="Google" id="ProtNLM"/>
    </source>
</evidence>
<name>A0A8X7Z3T5_POPTO</name>
<protein>
    <recommendedName>
        <fullName evidence="5">Senescence associated gene 20</fullName>
    </recommendedName>
</protein>
<dbReference type="PANTHER" id="PTHR31045">
    <property type="entry name" value="PLAC8 FAMILY PROTEIN-RELATED"/>
    <property type="match status" value="1"/>
</dbReference>
<sequence>MERLGLGNMYVHILTFLHFCLAPFWIFNMAAVNIDNETVREALGITGIILCAFGLLYGGFWRIQMRKRFNLLAYTFCFGEPAVSDCTLWLCCCWCSLAQEVRAGNSYDIVEDKFCQKQMDCSNKMPHIHLSPAEMVQTQVLHLETTLAHPSLRYLILQARAQFQRDPVKVISAEHVLQISFLMMVYEENGRRSVQERLPEALHGSTRIRKGINAFLSQVNRVVGAGEVSFSRMGKSKCNALYQALHISHYGQNSTVEAFQELANSQEILAEITEPKAPTSSRKSQEVVLAFYEALKSRDVDTVHRILAHDLEWWFHGPPSHQFLMRLLTGEQNDNDVPFEFSPISITSFGNIVVVEGCDTSRSISWVHAWTVTDGVITQVREYFNTSLTVTRLGNQSQPSDKSKSKSPSTTEISPVHCPSVWESSLSDRIGKSVPGLVLAI</sequence>
<dbReference type="GO" id="GO:0009975">
    <property type="term" value="F:cyclase activity"/>
    <property type="evidence" value="ECO:0007669"/>
    <property type="project" value="TreeGrafter"/>
</dbReference>
<dbReference type="InterPro" id="IPR006461">
    <property type="entry name" value="PLAC_motif_containing"/>
</dbReference>
<dbReference type="NCBIfam" id="TIGR01571">
    <property type="entry name" value="A_thal_Cys_rich"/>
    <property type="match status" value="1"/>
</dbReference>